<evidence type="ECO:0000259" key="14">
    <source>
        <dbReference type="Pfam" id="PF16114"/>
    </source>
</evidence>
<feature type="domain" description="ATP-citrate synthase citrate-binding" evidence="14">
    <location>
        <begin position="241"/>
        <end position="417"/>
    </location>
</feature>
<dbReference type="GO" id="GO:0006099">
    <property type="term" value="P:tricarboxylic acid cycle"/>
    <property type="evidence" value="ECO:0007669"/>
    <property type="project" value="TreeGrafter"/>
</dbReference>
<dbReference type="SUPFAM" id="SSF52210">
    <property type="entry name" value="Succinyl-CoA synthetase domains"/>
    <property type="match status" value="1"/>
</dbReference>
<dbReference type="GO" id="GO:0004775">
    <property type="term" value="F:succinate-CoA ligase (ADP-forming) activity"/>
    <property type="evidence" value="ECO:0007669"/>
    <property type="project" value="TreeGrafter"/>
</dbReference>
<comment type="similarity">
    <text evidence="2">Belongs to the succinate/malate CoA ligase beta subunit family.</text>
</comment>
<evidence type="ECO:0000256" key="5">
    <source>
        <dbReference type="ARBA" id="ARBA00022490"/>
    </source>
</evidence>
<dbReference type="FunFam" id="3.30.470.110:FF:000002">
    <property type="entry name" value="ATP-citrate synthase alpha chain protein"/>
    <property type="match status" value="1"/>
</dbReference>
<dbReference type="FunFam" id="3.40.50.261:FF:000008">
    <property type="entry name" value="ATP-citrate synthase alpha chain protein"/>
    <property type="match status" value="1"/>
</dbReference>
<keyword evidence="17" id="KW-1185">Reference proteome</keyword>
<evidence type="ECO:0000256" key="3">
    <source>
        <dbReference type="ARBA" id="ARBA00011412"/>
    </source>
</evidence>
<evidence type="ECO:0000313" key="17">
    <source>
        <dbReference type="Proteomes" id="UP001359559"/>
    </source>
</evidence>
<evidence type="ECO:0000256" key="8">
    <source>
        <dbReference type="ARBA" id="ARBA00022741"/>
    </source>
</evidence>
<keyword evidence="7" id="KW-0808">Transferase</keyword>
<evidence type="ECO:0000256" key="13">
    <source>
        <dbReference type="ARBA" id="ARBA00053605"/>
    </source>
</evidence>
<dbReference type="Proteomes" id="UP001359559">
    <property type="component" value="Unassembled WGS sequence"/>
</dbReference>
<comment type="subunit">
    <text evidence="3">Heterooctamer of 4 alpha and 4 beta chains.</text>
</comment>
<keyword evidence="11" id="KW-0012">Acyltransferase</keyword>
<evidence type="ECO:0000313" key="16">
    <source>
        <dbReference type="EMBL" id="KAK7271370.1"/>
    </source>
</evidence>
<dbReference type="EC" id="2.3.3.8" evidence="4"/>
<dbReference type="GO" id="GO:0005829">
    <property type="term" value="C:cytosol"/>
    <property type="evidence" value="ECO:0007669"/>
    <property type="project" value="UniProtKB-SubCell"/>
</dbReference>
<evidence type="ECO:0000256" key="9">
    <source>
        <dbReference type="ARBA" id="ARBA00022840"/>
    </source>
</evidence>
<dbReference type="GO" id="GO:0042709">
    <property type="term" value="C:succinate-CoA ligase complex"/>
    <property type="evidence" value="ECO:0007669"/>
    <property type="project" value="TreeGrafter"/>
</dbReference>
<evidence type="ECO:0000256" key="4">
    <source>
        <dbReference type="ARBA" id="ARBA00012639"/>
    </source>
</evidence>
<keyword evidence="9" id="KW-0067">ATP-binding</keyword>
<reference evidence="16 17" key="1">
    <citation type="submission" date="2024-01" db="EMBL/GenBank/DDBJ databases">
        <title>The genomes of 5 underutilized Papilionoideae crops provide insights into root nodulation and disease resistance.</title>
        <authorList>
            <person name="Yuan L."/>
        </authorList>
    </citation>
    <scope>NUCLEOTIDE SEQUENCE [LARGE SCALE GENOMIC DNA]</scope>
    <source>
        <strain evidence="16">LY-2023</strain>
        <tissue evidence="16">Leaf</tissue>
    </source>
</reference>
<evidence type="ECO:0000256" key="10">
    <source>
        <dbReference type="ARBA" id="ARBA00023098"/>
    </source>
</evidence>
<keyword evidence="8" id="KW-0547">Nucleotide-binding</keyword>
<dbReference type="Gene3D" id="3.30.470.110">
    <property type="match status" value="1"/>
</dbReference>
<evidence type="ECO:0000259" key="15">
    <source>
        <dbReference type="Pfam" id="PF24948"/>
    </source>
</evidence>
<evidence type="ECO:0000256" key="1">
    <source>
        <dbReference type="ARBA" id="ARBA00004514"/>
    </source>
</evidence>
<dbReference type="Pfam" id="PF16114">
    <property type="entry name" value="Citrate_bind"/>
    <property type="match status" value="1"/>
</dbReference>
<dbReference type="InterPro" id="IPR056749">
    <property type="entry name" value="Citrate_synth_N"/>
</dbReference>
<comment type="catalytic activity">
    <reaction evidence="12">
        <text>oxaloacetate + acetyl-CoA + ADP + phosphate = citrate + ATP + CoA</text>
        <dbReference type="Rhea" id="RHEA:21160"/>
        <dbReference type="ChEBI" id="CHEBI:16452"/>
        <dbReference type="ChEBI" id="CHEBI:16947"/>
        <dbReference type="ChEBI" id="CHEBI:30616"/>
        <dbReference type="ChEBI" id="CHEBI:43474"/>
        <dbReference type="ChEBI" id="CHEBI:57287"/>
        <dbReference type="ChEBI" id="CHEBI:57288"/>
        <dbReference type="ChEBI" id="CHEBI:456216"/>
        <dbReference type="EC" id="2.3.3.8"/>
    </reaction>
</comment>
<feature type="domain" description="ATP-citrate synthase ATP-grasp" evidence="15">
    <location>
        <begin position="2"/>
        <end position="230"/>
    </location>
</feature>
<dbReference type="InterPro" id="IPR016102">
    <property type="entry name" value="Succinyl-CoA_synth-like"/>
</dbReference>
<keyword evidence="6" id="KW-0444">Lipid biosynthesis</keyword>
<dbReference type="EMBL" id="JAYKXN010000007">
    <property type="protein sequence ID" value="KAK7271370.1"/>
    <property type="molecule type" value="Genomic_DNA"/>
</dbReference>
<comment type="caution">
    <text evidence="16">The sequence shown here is derived from an EMBL/GenBank/DDBJ whole genome shotgun (WGS) entry which is preliminary data.</text>
</comment>
<dbReference type="InterPro" id="IPR032263">
    <property type="entry name" value="Citrate-bd"/>
</dbReference>
<sequence>MARKKIREYDSKKLLKEHFKRLYGQDLPIKSAQVTESTDFNELAEKEPWLSSSKLVVKPDMLFGKRGKSGLVALNLDLAEVASFVKDRLGKEVEMSGCKGPITTFIVEPFIPHNEEFYLNIVSDRLGNSISFSECGGIEIEENWNKVKTVFIPTGMSLTPENIAPLVATLPLEIKGGIEEFLKVIFTLFQDLDFTFLEMNPFTLVNGKPYPLDMRGELDDTAAFKNFKKWGSIEFPLPFGRVMSSTEAFIHELDEKTSASLKFSVLNPKGRIWTMVAGGGASVIYADTVGDLGYAAELGNYAEYSGAPKEDEVLQYARVVIDCATSNPDGQKRALVIGGGIANFTDVAATFSGIIRALKEKEQKLKEAKMHLYVRRGGPNYQKGLAKMRALAEEIGIPIEVYGPEATMTGICKQAIQCITAAA</sequence>
<keyword evidence="5" id="KW-0963">Cytoplasm</keyword>
<protein>
    <recommendedName>
        <fullName evidence="4">ATP citrate synthase</fullName>
        <ecNumber evidence="4">2.3.3.8</ecNumber>
    </recommendedName>
</protein>
<evidence type="ECO:0000256" key="11">
    <source>
        <dbReference type="ARBA" id="ARBA00023315"/>
    </source>
</evidence>
<dbReference type="GO" id="GO:0003878">
    <property type="term" value="F:ATP citrate synthase activity"/>
    <property type="evidence" value="ECO:0007669"/>
    <property type="project" value="UniProtKB-EC"/>
</dbReference>
<comment type="subcellular location">
    <subcellularLocation>
        <location evidence="1">Cytoplasm</location>
        <location evidence="1">Cytosol</location>
    </subcellularLocation>
</comment>
<dbReference type="PANTHER" id="PTHR11815:SF10">
    <property type="entry name" value="SUCCINATE--COA LIGASE [GDP-FORMING] SUBUNIT BETA, MITOCHONDRIAL"/>
    <property type="match status" value="1"/>
</dbReference>
<dbReference type="Pfam" id="PF24948">
    <property type="entry name" value="Citrate_synth_N"/>
    <property type="match status" value="1"/>
</dbReference>
<dbReference type="PANTHER" id="PTHR11815">
    <property type="entry name" value="SUCCINYL-COA SYNTHETASE BETA CHAIN"/>
    <property type="match status" value="1"/>
</dbReference>
<evidence type="ECO:0000256" key="12">
    <source>
        <dbReference type="ARBA" id="ARBA00047593"/>
    </source>
</evidence>
<dbReference type="GO" id="GO:0006104">
    <property type="term" value="P:succinyl-CoA metabolic process"/>
    <property type="evidence" value="ECO:0007669"/>
    <property type="project" value="TreeGrafter"/>
</dbReference>
<dbReference type="SUPFAM" id="SSF56059">
    <property type="entry name" value="Glutathione synthetase ATP-binding domain-like"/>
    <property type="match status" value="1"/>
</dbReference>
<evidence type="ECO:0000256" key="2">
    <source>
        <dbReference type="ARBA" id="ARBA00009182"/>
    </source>
</evidence>
<organism evidence="16 17">
    <name type="scientific">Clitoria ternatea</name>
    <name type="common">Butterfly pea</name>
    <dbReference type="NCBI Taxonomy" id="43366"/>
    <lineage>
        <taxon>Eukaryota</taxon>
        <taxon>Viridiplantae</taxon>
        <taxon>Streptophyta</taxon>
        <taxon>Embryophyta</taxon>
        <taxon>Tracheophyta</taxon>
        <taxon>Spermatophyta</taxon>
        <taxon>Magnoliopsida</taxon>
        <taxon>eudicotyledons</taxon>
        <taxon>Gunneridae</taxon>
        <taxon>Pentapetalae</taxon>
        <taxon>rosids</taxon>
        <taxon>fabids</taxon>
        <taxon>Fabales</taxon>
        <taxon>Fabaceae</taxon>
        <taxon>Papilionoideae</taxon>
        <taxon>50 kb inversion clade</taxon>
        <taxon>NPAAA clade</taxon>
        <taxon>indigoferoid/millettioid clade</taxon>
        <taxon>Phaseoleae</taxon>
        <taxon>Clitoria</taxon>
    </lineage>
</organism>
<gene>
    <name evidence="16" type="ORF">RJT34_27203</name>
</gene>
<proteinExistence type="inferred from homology"/>
<name>A0AAN9F9W3_CLITE</name>
<evidence type="ECO:0000256" key="7">
    <source>
        <dbReference type="ARBA" id="ARBA00022679"/>
    </source>
</evidence>
<dbReference type="AlphaFoldDB" id="A0AAN9F9W3"/>
<dbReference type="Gene3D" id="3.40.50.261">
    <property type="entry name" value="Succinyl-CoA synthetase domains"/>
    <property type="match status" value="1"/>
</dbReference>
<dbReference type="GO" id="GO:0006629">
    <property type="term" value="P:lipid metabolic process"/>
    <property type="evidence" value="ECO:0007669"/>
    <property type="project" value="UniProtKB-KW"/>
</dbReference>
<accession>A0AAN9F9W3</accession>
<evidence type="ECO:0000256" key="6">
    <source>
        <dbReference type="ARBA" id="ARBA00022516"/>
    </source>
</evidence>
<dbReference type="GO" id="GO:0005524">
    <property type="term" value="F:ATP binding"/>
    <property type="evidence" value="ECO:0007669"/>
    <property type="project" value="UniProtKB-KW"/>
</dbReference>
<dbReference type="GO" id="GO:0006085">
    <property type="term" value="P:acetyl-CoA biosynthetic process"/>
    <property type="evidence" value="ECO:0007669"/>
    <property type="project" value="UniProtKB-ARBA"/>
</dbReference>
<keyword evidence="10" id="KW-0443">Lipid metabolism</keyword>
<comment type="function">
    <text evidence="13">ATP citrate-lyase is the primary enzyme responsible for the synthesis of cytosolic acetyl-CoA, used for the elongation of fatty acids and biosynthesis of isoprenoids, flavonoids and malonated derivatives. May supply substrate to the cytosolic acetyl-CoA carboxylase, which generates the malonyl-CoA used for the synthesis of a multitude of compounds, including very long chain fatty acids and flavonoids. Required for normal growth and development and elongation of C18 fatty acids to C20 to C24 fatty acids in seeds. In contrast to all known animal ACL enzymes having a homomeric structure, plant ACLs are composed of alpha and beta chains.</text>
</comment>